<dbReference type="Proteomes" id="UP000187203">
    <property type="component" value="Unassembled WGS sequence"/>
</dbReference>
<proteinExistence type="predicted"/>
<feature type="transmembrane region" description="Helical" evidence="1">
    <location>
        <begin position="7"/>
        <end position="27"/>
    </location>
</feature>
<organism evidence="2 3">
    <name type="scientific">Corchorus olitorius</name>
    <dbReference type="NCBI Taxonomy" id="93759"/>
    <lineage>
        <taxon>Eukaryota</taxon>
        <taxon>Viridiplantae</taxon>
        <taxon>Streptophyta</taxon>
        <taxon>Embryophyta</taxon>
        <taxon>Tracheophyta</taxon>
        <taxon>Spermatophyta</taxon>
        <taxon>Magnoliopsida</taxon>
        <taxon>eudicotyledons</taxon>
        <taxon>Gunneridae</taxon>
        <taxon>Pentapetalae</taxon>
        <taxon>rosids</taxon>
        <taxon>malvids</taxon>
        <taxon>Malvales</taxon>
        <taxon>Malvaceae</taxon>
        <taxon>Grewioideae</taxon>
        <taxon>Apeibeae</taxon>
        <taxon>Corchorus</taxon>
    </lineage>
</organism>
<protein>
    <submittedName>
        <fullName evidence="2">Uncharacterized protein</fullName>
    </submittedName>
</protein>
<sequence length="86" mass="10146">MEATILGVWLSLVIGGLPLLVWLLWWWNEVWYAVPLKLRFSWSGTGTAKLPPGHMGFPILGEMLTFLWYFKILRRPDQFIDSKRRK</sequence>
<name>A0A1R3G0N1_9ROSI</name>
<dbReference type="AlphaFoldDB" id="A0A1R3G0N1"/>
<evidence type="ECO:0000256" key="1">
    <source>
        <dbReference type="SAM" id="Phobius"/>
    </source>
</evidence>
<keyword evidence="1" id="KW-1133">Transmembrane helix</keyword>
<accession>A0A1R3G0N1</accession>
<keyword evidence="1" id="KW-0812">Transmembrane</keyword>
<dbReference type="EMBL" id="AWUE01024095">
    <property type="protein sequence ID" value="OMO51641.1"/>
    <property type="molecule type" value="Genomic_DNA"/>
</dbReference>
<keyword evidence="1" id="KW-0472">Membrane</keyword>
<gene>
    <name evidence="2" type="ORF">COLO4_37579</name>
</gene>
<reference evidence="3" key="1">
    <citation type="submission" date="2013-09" db="EMBL/GenBank/DDBJ databases">
        <title>Corchorus olitorius genome sequencing.</title>
        <authorList>
            <person name="Alam M."/>
            <person name="Haque M.S."/>
            <person name="Islam M.S."/>
            <person name="Emdad E.M."/>
            <person name="Islam M.M."/>
            <person name="Ahmed B."/>
            <person name="Halim A."/>
            <person name="Hossen Q.M.M."/>
            <person name="Hossain M.Z."/>
            <person name="Ahmed R."/>
            <person name="Khan M.M."/>
            <person name="Islam R."/>
            <person name="Rashid M.M."/>
            <person name="Khan S.A."/>
            <person name="Rahman M.S."/>
            <person name="Alam M."/>
            <person name="Yahiya A.S."/>
            <person name="Khan M.S."/>
            <person name="Azam M.S."/>
            <person name="Haque T."/>
            <person name="Lashkar M.Z.H."/>
            <person name="Akhand A.I."/>
            <person name="Morshed G."/>
            <person name="Roy S."/>
            <person name="Uddin K.S."/>
            <person name="Rabeya T."/>
            <person name="Hossain A.S."/>
            <person name="Chowdhury A."/>
            <person name="Snigdha A.R."/>
            <person name="Mortoza M.S."/>
            <person name="Matin S.A."/>
            <person name="Hoque S.M.E."/>
            <person name="Islam M.K."/>
            <person name="Roy D.K."/>
            <person name="Haider R."/>
            <person name="Moosa M.M."/>
            <person name="Elias S.M."/>
            <person name="Hasan A.M."/>
            <person name="Jahan S."/>
            <person name="Shafiuddin M."/>
            <person name="Mahmood N."/>
            <person name="Shommy N.S."/>
        </authorList>
    </citation>
    <scope>NUCLEOTIDE SEQUENCE [LARGE SCALE GENOMIC DNA]</scope>
    <source>
        <strain evidence="3">cv. O-4</strain>
    </source>
</reference>
<evidence type="ECO:0000313" key="2">
    <source>
        <dbReference type="EMBL" id="OMO51641.1"/>
    </source>
</evidence>
<dbReference type="OrthoDB" id="1744042at2759"/>
<keyword evidence="3" id="KW-1185">Reference proteome</keyword>
<feature type="transmembrane region" description="Helical" evidence="1">
    <location>
        <begin position="55"/>
        <end position="73"/>
    </location>
</feature>
<comment type="caution">
    <text evidence="2">The sequence shown here is derived from an EMBL/GenBank/DDBJ whole genome shotgun (WGS) entry which is preliminary data.</text>
</comment>
<evidence type="ECO:0000313" key="3">
    <source>
        <dbReference type="Proteomes" id="UP000187203"/>
    </source>
</evidence>